<dbReference type="Gene3D" id="1.50.10.20">
    <property type="match status" value="1"/>
</dbReference>
<comment type="caution">
    <text evidence="1">The sequence shown here is derived from an EMBL/GenBank/DDBJ whole genome shotgun (WGS) entry which is preliminary data.</text>
</comment>
<reference evidence="1" key="1">
    <citation type="journal article" date="2014" name="Front. Microbiol.">
        <title>High frequency of phylogenetically diverse reductive dehalogenase-homologous genes in deep subseafloor sedimentary metagenomes.</title>
        <authorList>
            <person name="Kawai M."/>
            <person name="Futagami T."/>
            <person name="Toyoda A."/>
            <person name="Takaki Y."/>
            <person name="Nishi S."/>
            <person name="Hori S."/>
            <person name="Arai W."/>
            <person name="Tsubouchi T."/>
            <person name="Morono Y."/>
            <person name="Uchiyama I."/>
            <person name="Ito T."/>
            <person name="Fujiyama A."/>
            <person name="Inagaki F."/>
            <person name="Takami H."/>
        </authorList>
    </citation>
    <scope>NUCLEOTIDE SEQUENCE</scope>
    <source>
        <strain evidence="1">Expedition CK06-06</strain>
    </source>
</reference>
<dbReference type="SUPFAM" id="SSF48239">
    <property type="entry name" value="Terpenoid cyclases/Protein prenyltransferases"/>
    <property type="match status" value="1"/>
</dbReference>
<sequence>MLSQDQIEKNIKWLRENGSAPVRYLTYLHLLGASPGSGEMRELWERVEECPSSREIFAKQRDDGSWLSGGPWASKPSYVPKSGHTPVSPKYVTTSWILSILGDMGYDVRDERVRRACEYNLAYQWPNGVLAEKRDPPEEMGSDPDPRNVPCRMSAQLTGLAKVGMGRDPRLRVSFELLKRWARGDGGWVHEGHRDGTSAPYKIWDRSCPWSTYFATTSLFYSGDPSDEEAYR</sequence>
<organism evidence="1">
    <name type="scientific">marine sediment metagenome</name>
    <dbReference type="NCBI Taxonomy" id="412755"/>
    <lineage>
        <taxon>unclassified sequences</taxon>
        <taxon>metagenomes</taxon>
        <taxon>ecological metagenomes</taxon>
    </lineage>
</organism>
<dbReference type="AlphaFoldDB" id="X0UQR7"/>
<feature type="non-terminal residue" evidence="1">
    <location>
        <position position="232"/>
    </location>
</feature>
<protein>
    <recommendedName>
        <fullName evidence="2">Squalene cyclase C-terminal domain-containing protein</fullName>
    </recommendedName>
</protein>
<name>X0UQR7_9ZZZZ</name>
<evidence type="ECO:0008006" key="2">
    <source>
        <dbReference type="Google" id="ProtNLM"/>
    </source>
</evidence>
<dbReference type="InterPro" id="IPR008930">
    <property type="entry name" value="Terpenoid_cyclase/PrenylTrfase"/>
</dbReference>
<dbReference type="EMBL" id="BARS01020499">
    <property type="protein sequence ID" value="GAG08005.1"/>
    <property type="molecule type" value="Genomic_DNA"/>
</dbReference>
<evidence type="ECO:0000313" key="1">
    <source>
        <dbReference type="EMBL" id="GAG08005.1"/>
    </source>
</evidence>
<gene>
    <name evidence="1" type="ORF">S01H1_33047</name>
</gene>
<accession>X0UQR7</accession>
<proteinExistence type="predicted"/>